<name>A0A6J3LE26_9HYME</name>
<evidence type="ECO:0000256" key="1">
    <source>
        <dbReference type="SAM" id="Coils"/>
    </source>
</evidence>
<accession>A0A6J3LE26</accession>
<evidence type="ECO:0000313" key="4">
    <source>
        <dbReference type="RefSeq" id="XP_033363466.1"/>
    </source>
</evidence>
<dbReference type="RefSeq" id="XP_033363466.1">
    <property type="nucleotide sequence ID" value="XM_033507575.1"/>
</dbReference>
<gene>
    <name evidence="3 4" type="primary">LOC117241648</name>
</gene>
<dbReference type="GeneID" id="117241648"/>
<keyword evidence="2" id="KW-1185">Reference proteome</keyword>
<proteinExistence type="predicted"/>
<feature type="coiled-coil region" evidence="1">
    <location>
        <begin position="71"/>
        <end position="105"/>
    </location>
</feature>
<dbReference type="Proteomes" id="UP000504631">
    <property type="component" value="Unplaced"/>
</dbReference>
<dbReference type="RefSeq" id="XP_033363465.1">
    <property type="nucleotide sequence ID" value="XM_033507574.1"/>
</dbReference>
<dbReference type="KEGG" id="bvk:117241648"/>
<reference evidence="3 4" key="1">
    <citation type="submission" date="2025-04" db="UniProtKB">
        <authorList>
            <consortium name="RefSeq"/>
        </authorList>
    </citation>
    <scope>IDENTIFICATION</scope>
    <source>
        <tissue evidence="3 4">Muscle</tissue>
    </source>
</reference>
<evidence type="ECO:0000313" key="2">
    <source>
        <dbReference type="Proteomes" id="UP000504631"/>
    </source>
</evidence>
<keyword evidence="1" id="KW-0175">Coiled coil</keyword>
<protein>
    <submittedName>
        <fullName evidence="3 4">Uncharacterized protein LOC117241648 isoform X1</fullName>
    </submittedName>
</protein>
<sequence length="562" mass="65536">MEKSMDVFTWIYQLECPPTIFNDSVKQMLYSGLAGLMWDDLAEVIFSAKEAKTIRKNVLLYHLKQKTSNKAVQCMKNLLELKSEKNNLRDQISKLEEEYEQQDFRVRQKVQKLRDISSKCSVIRARRDLLQMKYDQTNTQLHDCNNMRLVCQHLMPQTCKDLDHKVLMEMSDVVTSLWTGANKRQVWDIVSSNLSHIEVSTLWHYLYQSLTEDLDILIKSENMKSVEPNGKHINIGIAKTYGQHISIVSKRLLYNARTSNHQQNVLEYIEKIETASNNSSDISEWLALALEVHKLESEQRSLQREIDKIRDDLYESNTFAFDLTQLVLEIQNTSAEIATCIQDIQQSLNLLKSAPMFLMKTEEKINAELQKIITMRNDGYDCTMLKNDLSTELDIFHNVLDLNALKKVMLKGEIGIYRHTKSCFSEASVSITNSQISNLASYFPLIQIPIYSLIECYKNLISMFMYKKLESLETEEYLNTFHIPPITYEENNYNTVELLKLSQNINTQTRTEIDEFNEILNDWVNQPVQKVMEVIEKAVDGATFPEWIEFYDLLLYRLQNPT</sequence>
<dbReference type="AlphaFoldDB" id="A0A6J3LE26"/>
<organism evidence="2 3">
    <name type="scientific">Bombus vosnesenskii</name>
    <dbReference type="NCBI Taxonomy" id="207650"/>
    <lineage>
        <taxon>Eukaryota</taxon>
        <taxon>Metazoa</taxon>
        <taxon>Ecdysozoa</taxon>
        <taxon>Arthropoda</taxon>
        <taxon>Hexapoda</taxon>
        <taxon>Insecta</taxon>
        <taxon>Pterygota</taxon>
        <taxon>Neoptera</taxon>
        <taxon>Endopterygota</taxon>
        <taxon>Hymenoptera</taxon>
        <taxon>Apocrita</taxon>
        <taxon>Aculeata</taxon>
        <taxon>Apoidea</taxon>
        <taxon>Anthophila</taxon>
        <taxon>Apidae</taxon>
        <taxon>Bombus</taxon>
        <taxon>Pyrobombus</taxon>
    </lineage>
</organism>
<evidence type="ECO:0000313" key="3">
    <source>
        <dbReference type="RefSeq" id="XP_033363465.1"/>
    </source>
</evidence>